<dbReference type="EMBL" id="VSWD01000001">
    <property type="protein sequence ID" value="KAK3108860.1"/>
    <property type="molecule type" value="Genomic_DNA"/>
</dbReference>
<dbReference type="PANTHER" id="PTHR19143:SF458">
    <property type="entry name" value="FIBRINOGEN C-TERMINAL DOMAIN-CONTAINING PROTEIN-RELATED"/>
    <property type="match status" value="1"/>
</dbReference>
<dbReference type="PROSITE" id="PS51406">
    <property type="entry name" value="FIBRINOGEN_C_2"/>
    <property type="match status" value="1"/>
</dbReference>
<keyword evidence="1" id="KW-1015">Disulfide bond</keyword>
<dbReference type="InterPro" id="IPR050373">
    <property type="entry name" value="Fibrinogen_C-term_domain"/>
</dbReference>
<evidence type="ECO:0000259" key="2">
    <source>
        <dbReference type="PROSITE" id="PS51406"/>
    </source>
</evidence>
<sequence length="164" mass="18854">VFQKRKDGSVNFYRNWADYKYGFGNQLGEYWLGNDALHLLTKDATCTLRVDLETLNGVKGYSKFTNFNISSESGGYRMSYTSYSGTAGDSFLYHKGIKFSTYDKDNDLSSGSCAKSYSGAWWYRSCHRSNLNGLYGGKSGKHMQWKWRNGNVEYMRKTKMMIKC</sequence>
<dbReference type="Gene3D" id="3.90.215.10">
    <property type="entry name" value="Gamma Fibrinogen, chain A, domain 1"/>
    <property type="match status" value="1"/>
</dbReference>
<dbReference type="InterPro" id="IPR014716">
    <property type="entry name" value="Fibrinogen_a/b/g_C_1"/>
</dbReference>
<gene>
    <name evidence="3" type="ORF">FSP39_017434</name>
</gene>
<reference evidence="3" key="1">
    <citation type="submission" date="2019-08" db="EMBL/GenBank/DDBJ databases">
        <title>The improved chromosome-level genome for the pearl oyster Pinctada fucata martensii using PacBio sequencing and Hi-C.</title>
        <authorList>
            <person name="Zheng Z."/>
        </authorList>
    </citation>
    <scope>NUCLEOTIDE SEQUENCE</scope>
    <source>
        <strain evidence="3">ZZ-2019</strain>
        <tissue evidence="3">Adductor muscle</tissue>
    </source>
</reference>
<evidence type="ECO:0000313" key="4">
    <source>
        <dbReference type="Proteomes" id="UP001186944"/>
    </source>
</evidence>
<dbReference type="CDD" id="cd00087">
    <property type="entry name" value="FReD"/>
    <property type="match status" value="1"/>
</dbReference>
<dbReference type="SMART" id="SM00186">
    <property type="entry name" value="FBG"/>
    <property type="match status" value="1"/>
</dbReference>
<organism evidence="3 4">
    <name type="scientific">Pinctada imbricata</name>
    <name type="common">Atlantic pearl-oyster</name>
    <name type="synonym">Pinctada martensii</name>
    <dbReference type="NCBI Taxonomy" id="66713"/>
    <lineage>
        <taxon>Eukaryota</taxon>
        <taxon>Metazoa</taxon>
        <taxon>Spiralia</taxon>
        <taxon>Lophotrochozoa</taxon>
        <taxon>Mollusca</taxon>
        <taxon>Bivalvia</taxon>
        <taxon>Autobranchia</taxon>
        <taxon>Pteriomorphia</taxon>
        <taxon>Pterioida</taxon>
        <taxon>Pterioidea</taxon>
        <taxon>Pteriidae</taxon>
        <taxon>Pinctada</taxon>
    </lineage>
</organism>
<dbReference type="PROSITE" id="PS00514">
    <property type="entry name" value="FIBRINOGEN_C_1"/>
    <property type="match status" value="1"/>
</dbReference>
<dbReference type="Proteomes" id="UP001186944">
    <property type="component" value="Unassembled WGS sequence"/>
</dbReference>
<evidence type="ECO:0000256" key="1">
    <source>
        <dbReference type="ARBA" id="ARBA00023157"/>
    </source>
</evidence>
<dbReference type="InterPro" id="IPR020837">
    <property type="entry name" value="Fibrinogen_CS"/>
</dbReference>
<feature type="non-terminal residue" evidence="3">
    <location>
        <position position="1"/>
    </location>
</feature>
<feature type="domain" description="Fibrinogen C-terminal" evidence="2">
    <location>
        <begin position="1"/>
        <end position="164"/>
    </location>
</feature>
<dbReference type="PANTHER" id="PTHR19143">
    <property type="entry name" value="FIBRINOGEN/TENASCIN/ANGIOPOEITIN"/>
    <property type="match status" value="1"/>
</dbReference>
<dbReference type="InterPro" id="IPR036056">
    <property type="entry name" value="Fibrinogen-like_C"/>
</dbReference>
<accession>A0AA88YU95</accession>
<dbReference type="SUPFAM" id="SSF56496">
    <property type="entry name" value="Fibrinogen C-terminal domain-like"/>
    <property type="match status" value="1"/>
</dbReference>
<evidence type="ECO:0000313" key="3">
    <source>
        <dbReference type="EMBL" id="KAK3108860.1"/>
    </source>
</evidence>
<dbReference type="AlphaFoldDB" id="A0AA88YU95"/>
<keyword evidence="4" id="KW-1185">Reference proteome</keyword>
<comment type="caution">
    <text evidence="3">The sequence shown here is derived from an EMBL/GenBank/DDBJ whole genome shotgun (WGS) entry which is preliminary data.</text>
</comment>
<proteinExistence type="predicted"/>
<protein>
    <recommendedName>
        <fullName evidence="2">Fibrinogen C-terminal domain-containing protein</fullName>
    </recommendedName>
</protein>
<dbReference type="GO" id="GO:0005615">
    <property type="term" value="C:extracellular space"/>
    <property type="evidence" value="ECO:0007669"/>
    <property type="project" value="TreeGrafter"/>
</dbReference>
<dbReference type="InterPro" id="IPR002181">
    <property type="entry name" value="Fibrinogen_a/b/g_C_dom"/>
</dbReference>
<dbReference type="Pfam" id="PF00147">
    <property type="entry name" value="Fibrinogen_C"/>
    <property type="match status" value="1"/>
</dbReference>
<name>A0AA88YU95_PINIB</name>